<keyword evidence="4" id="KW-1185">Reference proteome</keyword>
<keyword evidence="1" id="KW-0456">Lyase</keyword>
<evidence type="ECO:0000256" key="1">
    <source>
        <dbReference type="ARBA" id="ARBA00023239"/>
    </source>
</evidence>
<feature type="domain" description="Fumarylacetoacetase-like C-terminal" evidence="2">
    <location>
        <begin position="48"/>
        <end position="219"/>
    </location>
</feature>
<keyword evidence="3" id="KW-0378">Hydrolase</keyword>
<gene>
    <name evidence="3" type="ORF">SFC79_04950</name>
</gene>
<dbReference type="Gene3D" id="3.90.850.10">
    <property type="entry name" value="Fumarylacetoacetase-like, C-terminal domain"/>
    <property type="match status" value="1"/>
</dbReference>
<sequence length="241" mass="23597">MSLDPRIAAGTTRMLARRAAALAAGAESLGWKLGFGAPAALSTLGTDRPLVGCLTSDRLLPSGSSVPVSGWTKPLLEAEVAAHLGSPVASTASASEALAAVSAWSVAIELADLSFAPTDIEEVLGGNIYHRHVLLGPVVPLLPEDLSFSVLRDGVAVASTSTPFELTGSLGSILASAASTLAACGAGLGAGDVVITGSVVPPIDVSGGGSWSVVAPGLGEVGVELVGGGSSAVAQALSPGR</sequence>
<evidence type="ECO:0000259" key="2">
    <source>
        <dbReference type="Pfam" id="PF01557"/>
    </source>
</evidence>
<evidence type="ECO:0000313" key="3">
    <source>
        <dbReference type="EMBL" id="MDZ5661104.1"/>
    </source>
</evidence>
<protein>
    <submittedName>
        <fullName evidence="3">Fumarylacetoacetate hydrolase family protein</fullName>
    </submittedName>
</protein>
<name>A0ABU5K9E8_9ACTN</name>
<dbReference type="RefSeq" id="WP_322423462.1">
    <property type="nucleotide sequence ID" value="NZ_JAXQPW010000001.1"/>
</dbReference>
<proteinExistence type="predicted"/>
<dbReference type="InterPro" id="IPR036663">
    <property type="entry name" value="Fumarylacetoacetase_C_sf"/>
</dbReference>
<reference evidence="3 4" key="1">
    <citation type="submission" date="2023-11" db="EMBL/GenBank/DDBJ databases">
        <title>Novel species in genus Nocardioides.</title>
        <authorList>
            <person name="Zhou H."/>
        </authorList>
    </citation>
    <scope>NUCLEOTIDE SEQUENCE [LARGE SCALE GENOMIC DNA]</scope>
    <source>
        <strain evidence="3 4">S-58</strain>
    </source>
</reference>
<dbReference type="EMBL" id="JAXQPW010000001">
    <property type="protein sequence ID" value="MDZ5661104.1"/>
    <property type="molecule type" value="Genomic_DNA"/>
</dbReference>
<dbReference type="PANTHER" id="PTHR30143">
    <property type="entry name" value="ACID HYDRATASE"/>
    <property type="match status" value="1"/>
</dbReference>
<dbReference type="SUPFAM" id="SSF56529">
    <property type="entry name" value="FAH"/>
    <property type="match status" value="1"/>
</dbReference>
<dbReference type="InterPro" id="IPR050772">
    <property type="entry name" value="Hydratase-Decarb/MhpD_sf"/>
</dbReference>
<dbReference type="GO" id="GO:0016787">
    <property type="term" value="F:hydrolase activity"/>
    <property type="evidence" value="ECO:0007669"/>
    <property type="project" value="UniProtKB-KW"/>
</dbReference>
<dbReference type="InterPro" id="IPR011234">
    <property type="entry name" value="Fumarylacetoacetase-like_C"/>
</dbReference>
<organism evidence="3 4">
    <name type="scientific">Nocardioides renjunii</name>
    <dbReference type="NCBI Taxonomy" id="3095075"/>
    <lineage>
        <taxon>Bacteria</taxon>
        <taxon>Bacillati</taxon>
        <taxon>Actinomycetota</taxon>
        <taxon>Actinomycetes</taxon>
        <taxon>Propionibacteriales</taxon>
        <taxon>Nocardioidaceae</taxon>
        <taxon>Nocardioides</taxon>
    </lineage>
</organism>
<dbReference type="PANTHER" id="PTHR30143:SF0">
    <property type="entry name" value="2-KETO-4-PENTENOATE HYDRATASE"/>
    <property type="match status" value="1"/>
</dbReference>
<accession>A0ABU5K9E8</accession>
<evidence type="ECO:0000313" key="4">
    <source>
        <dbReference type="Proteomes" id="UP001291999"/>
    </source>
</evidence>
<dbReference type="Proteomes" id="UP001291999">
    <property type="component" value="Unassembled WGS sequence"/>
</dbReference>
<comment type="caution">
    <text evidence="3">The sequence shown here is derived from an EMBL/GenBank/DDBJ whole genome shotgun (WGS) entry which is preliminary data.</text>
</comment>
<dbReference type="Pfam" id="PF01557">
    <property type="entry name" value="FAA_hydrolase"/>
    <property type="match status" value="1"/>
</dbReference>